<dbReference type="PANTHER" id="PTHR39697">
    <property type="entry name" value="RICIN B LECTIN DOMAIN-CONTAINING PROTEIN-RELATED"/>
    <property type="match status" value="1"/>
</dbReference>
<proteinExistence type="predicted"/>
<reference evidence="3 4" key="1">
    <citation type="submission" date="2019-10" db="EMBL/GenBank/DDBJ databases">
        <authorList>
            <person name="Palmer J.M."/>
        </authorList>
    </citation>
    <scope>NUCLEOTIDE SEQUENCE [LARGE SCALE GENOMIC DNA]</scope>
    <source>
        <strain evidence="3 4">TWF694</strain>
    </source>
</reference>
<evidence type="ECO:0000256" key="2">
    <source>
        <dbReference type="SAM" id="Phobius"/>
    </source>
</evidence>
<keyword evidence="4" id="KW-1185">Reference proteome</keyword>
<dbReference type="Proteomes" id="UP001365542">
    <property type="component" value="Unassembled WGS sequence"/>
</dbReference>
<evidence type="ECO:0000256" key="1">
    <source>
        <dbReference type="SAM" id="MobiDB-lite"/>
    </source>
</evidence>
<keyword evidence="2" id="KW-0812">Transmembrane</keyword>
<feature type="transmembrane region" description="Helical" evidence="2">
    <location>
        <begin position="71"/>
        <end position="93"/>
    </location>
</feature>
<evidence type="ECO:0000313" key="3">
    <source>
        <dbReference type="EMBL" id="KAK6544807.1"/>
    </source>
</evidence>
<feature type="region of interest" description="Disordered" evidence="1">
    <location>
        <begin position="1"/>
        <end position="51"/>
    </location>
</feature>
<dbReference type="AlphaFoldDB" id="A0AAV9XV48"/>
<keyword evidence="2" id="KW-0472">Membrane</keyword>
<gene>
    <name evidence="3" type="ORF">TWF694_001489</name>
</gene>
<dbReference type="EMBL" id="JAVHJO010000001">
    <property type="protein sequence ID" value="KAK6544807.1"/>
    <property type="molecule type" value="Genomic_DNA"/>
</dbReference>
<name>A0AAV9XV48_9PEZI</name>
<accession>A0AAV9XV48</accession>
<comment type="caution">
    <text evidence="3">The sequence shown here is derived from an EMBL/GenBank/DDBJ whole genome shotgun (WGS) entry which is preliminary data.</text>
</comment>
<keyword evidence="2" id="KW-1133">Transmembrane helix</keyword>
<evidence type="ECO:0000313" key="4">
    <source>
        <dbReference type="Proteomes" id="UP001365542"/>
    </source>
</evidence>
<sequence length="259" mass="29694">MPPYRNRHPQSEPLLNPQPPAYATFDPEQQRAANANSHGSTSERVTYEINRNRPDISPEELKRSADLCYRIFRCIIITAAFITCFTVSLPFLFKQHHHSRHDLNRNSTVPVCPPPPPPPPPPPFAKYNDQPQAGSSYVLTDSETGLVITYSDGTVFLSEYRSASDQHWTCREKDGWLGFAMKQPGKPYMYLGFMDPPTLRCIAPWHRFNEMFVVVKRPDWGFKVYLRDEDALKPLGKDKDGNLARVPVSDIWWGFTKVN</sequence>
<organism evidence="3 4">
    <name type="scientific">Orbilia ellipsospora</name>
    <dbReference type="NCBI Taxonomy" id="2528407"/>
    <lineage>
        <taxon>Eukaryota</taxon>
        <taxon>Fungi</taxon>
        <taxon>Dikarya</taxon>
        <taxon>Ascomycota</taxon>
        <taxon>Pezizomycotina</taxon>
        <taxon>Orbiliomycetes</taxon>
        <taxon>Orbiliales</taxon>
        <taxon>Orbiliaceae</taxon>
        <taxon>Orbilia</taxon>
    </lineage>
</organism>
<dbReference type="PANTHER" id="PTHR39697:SF1">
    <property type="entry name" value="RICIN B LECTIN DOMAIN-CONTAINING PROTEIN"/>
    <property type="match status" value="1"/>
</dbReference>
<protein>
    <submittedName>
        <fullName evidence="3">Uncharacterized protein</fullName>
    </submittedName>
</protein>
<feature type="compositionally biased region" description="Polar residues" evidence="1">
    <location>
        <begin position="31"/>
        <end position="44"/>
    </location>
</feature>